<feature type="signal peptide" evidence="1">
    <location>
        <begin position="1"/>
        <end position="20"/>
    </location>
</feature>
<evidence type="ECO:0008006" key="4">
    <source>
        <dbReference type="Google" id="ProtNLM"/>
    </source>
</evidence>
<keyword evidence="1" id="KW-0732">Signal</keyword>
<comment type="caution">
    <text evidence="2">The sequence shown here is derived from an EMBL/GenBank/DDBJ whole genome shotgun (WGS) entry which is preliminary data.</text>
</comment>
<sequence length="305" mass="32172">MGATTWLLAVLVANPLILGATTSSPGPHDSAPFVQPDAMTRVIADTDREERLTIPVMLEGKGPYRFMIDTGSQATVVSAALAGSLGLTAGPQVTVVGVAGRGPAATARLDSLTYAEREVNGLTVPVLEGRHIGADGILGTDCLQGQRVLFDFTRNVIAIGDAAREQGSNGFEIIVRARRKAGRLIITDALIDGVRTQVIVDSGASGTIGNRALQQAMTRRKAQTGGQVFSVTGEALPIDMGVARTFRIDKINLANLPIAFVDAPAFDELDLADRPAILLGIAEMRAFKRVAIDFSSRKVLFDLPG</sequence>
<dbReference type="RefSeq" id="WP_189622393.1">
    <property type="nucleotide sequence ID" value="NZ_BMZA01000022.1"/>
</dbReference>
<accession>A0A918PMD6</accession>
<dbReference type="Gene3D" id="2.40.70.10">
    <property type="entry name" value="Acid Proteases"/>
    <property type="match status" value="2"/>
</dbReference>
<dbReference type="Proteomes" id="UP000648075">
    <property type="component" value="Unassembled WGS sequence"/>
</dbReference>
<dbReference type="SUPFAM" id="SSF50630">
    <property type="entry name" value="Acid proteases"/>
    <property type="match status" value="2"/>
</dbReference>
<dbReference type="AlphaFoldDB" id="A0A918PMD6"/>
<evidence type="ECO:0000256" key="1">
    <source>
        <dbReference type="SAM" id="SignalP"/>
    </source>
</evidence>
<evidence type="ECO:0000313" key="3">
    <source>
        <dbReference type="Proteomes" id="UP000648075"/>
    </source>
</evidence>
<feature type="chain" id="PRO_5037714130" description="Peptidase A2A" evidence="1">
    <location>
        <begin position="21"/>
        <end position="305"/>
    </location>
</feature>
<keyword evidence="3" id="KW-1185">Reference proteome</keyword>
<protein>
    <recommendedName>
        <fullName evidence="4">Peptidase A2A</fullName>
    </recommendedName>
</protein>
<organism evidence="2 3">
    <name type="scientific">Novosphingobium colocasiae</name>
    <dbReference type="NCBI Taxonomy" id="1256513"/>
    <lineage>
        <taxon>Bacteria</taxon>
        <taxon>Pseudomonadati</taxon>
        <taxon>Pseudomonadota</taxon>
        <taxon>Alphaproteobacteria</taxon>
        <taxon>Sphingomonadales</taxon>
        <taxon>Sphingomonadaceae</taxon>
        <taxon>Novosphingobium</taxon>
    </lineage>
</organism>
<dbReference type="InterPro" id="IPR021109">
    <property type="entry name" value="Peptidase_aspartic_dom_sf"/>
</dbReference>
<name>A0A918PMD6_9SPHN</name>
<evidence type="ECO:0000313" key="2">
    <source>
        <dbReference type="EMBL" id="GGZ15515.1"/>
    </source>
</evidence>
<dbReference type="EMBL" id="BMZA01000022">
    <property type="protein sequence ID" value="GGZ15515.1"/>
    <property type="molecule type" value="Genomic_DNA"/>
</dbReference>
<dbReference type="InterPro" id="IPR034122">
    <property type="entry name" value="Retropepsin-like_bacterial"/>
</dbReference>
<proteinExistence type="predicted"/>
<dbReference type="CDD" id="cd05483">
    <property type="entry name" value="retropepsin_like_bacteria"/>
    <property type="match status" value="1"/>
</dbReference>
<reference evidence="2" key="2">
    <citation type="submission" date="2020-09" db="EMBL/GenBank/DDBJ databases">
        <authorList>
            <person name="Sun Q."/>
            <person name="Kim S."/>
        </authorList>
    </citation>
    <scope>NUCLEOTIDE SEQUENCE</scope>
    <source>
        <strain evidence="2">KCTC 32255</strain>
    </source>
</reference>
<gene>
    <name evidence="2" type="ORF">GCM10011614_32970</name>
</gene>
<reference evidence="2" key="1">
    <citation type="journal article" date="2014" name="Int. J. Syst. Evol. Microbiol.">
        <title>Complete genome sequence of Corynebacterium casei LMG S-19264T (=DSM 44701T), isolated from a smear-ripened cheese.</title>
        <authorList>
            <consortium name="US DOE Joint Genome Institute (JGI-PGF)"/>
            <person name="Walter F."/>
            <person name="Albersmeier A."/>
            <person name="Kalinowski J."/>
            <person name="Ruckert C."/>
        </authorList>
    </citation>
    <scope>NUCLEOTIDE SEQUENCE</scope>
    <source>
        <strain evidence="2">KCTC 32255</strain>
    </source>
</reference>
<dbReference type="Pfam" id="PF13650">
    <property type="entry name" value="Asp_protease_2"/>
    <property type="match status" value="2"/>
</dbReference>